<accession>A0AAD8Y934</accession>
<feature type="region of interest" description="Disordered" evidence="1">
    <location>
        <begin position="162"/>
        <end position="189"/>
    </location>
</feature>
<dbReference type="EMBL" id="JATAAI010000012">
    <property type="protein sequence ID" value="KAK1742074.1"/>
    <property type="molecule type" value="Genomic_DNA"/>
</dbReference>
<comment type="caution">
    <text evidence="3">The sequence shown here is derived from an EMBL/GenBank/DDBJ whole genome shotgun (WGS) entry which is preliminary data.</text>
</comment>
<keyword evidence="3" id="KW-0547">Nucleotide-binding</keyword>
<proteinExistence type="predicted"/>
<feature type="domain" description="Helicase-associated" evidence="2">
    <location>
        <begin position="10"/>
        <end position="75"/>
    </location>
</feature>
<dbReference type="GO" id="GO:0004386">
    <property type="term" value="F:helicase activity"/>
    <property type="evidence" value="ECO:0007669"/>
    <property type="project" value="UniProtKB-KW"/>
</dbReference>
<sequence>MVQSSQEDPGWEEQFFALKAYQRETGHCKVPARFKSNPKLGRWVMTQRRQFTLLMQGYPSALTAERIQRLESIAFTWSIRPEPVKTWNRKFQELKVYKNTFGNCMVPQRYQANPQLGTWVHTQRRQYKLMIEGKKSSMTREKAQALDSIGFFWAAKPSSASRSNNNAHHTQHARIGQEMNNSIGLVEDR</sequence>
<evidence type="ECO:0000259" key="2">
    <source>
        <dbReference type="Pfam" id="PF03457"/>
    </source>
</evidence>
<organism evidence="3 4">
    <name type="scientific">Skeletonema marinoi</name>
    <dbReference type="NCBI Taxonomy" id="267567"/>
    <lineage>
        <taxon>Eukaryota</taxon>
        <taxon>Sar</taxon>
        <taxon>Stramenopiles</taxon>
        <taxon>Ochrophyta</taxon>
        <taxon>Bacillariophyta</taxon>
        <taxon>Coscinodiscophyceae</taxon>
        <taxon>Thalassiosirophycidae</taxon>
        <taxon>Thalassiosirales</taxon>
        <taxon>Skeletonemataceae</taxon>
        <taxon>Skeletonema</taxon>
        <taxon>Skeletonema marinoi-dohrnii complex</taxon>
    </lineage>
</organism>
<protein>
    <submittedName>
        <fullName evidence="3">Helicase-associated domain-containing protein</fullName>
    </submittedName>
</protein>
<dbReference type="Pfam" id="PF03457">
    <property type="entry name" value="HA"/>
    <property type="match status" value="2"/>
</dbReference>
<keyword evidence="3" id="KW-0378">Hydrolase</keyword>
<evidence type="ECO:0000313" key="4">
    <source>
        <dbReference type="Proteomes" id="UP001224775"/>
    </source>
</evidence>
<dbReference type="PANTHER" id="PTHR33418">
    <property type="entry name" value="HELICASE-ASSOCIATED"/>
    <property type="match status" value="1"/>
</dbReference>
<dbReference type="PANTHER" id="PTHR33418:SF1">
    <property type="entry name" value="HELICASE-ASSOCIATED DOMAIN-CONTAINING PROTEIN"/>
    <property type="match status" value="1"/>
</dbReference>
<reference evidence="3" key="1">
    <citation type="submission" date="2023-06" db="EMBL/GenBank/DDBJ databases">
        <title>Survivors Of The Sea: Transcriptome response of Skeletonema marinoi to long-term dormancy.</title>
        <authorList>
            <person name="Pinder M.I.M."/>
            <person name="Kourtchenko O."/>
            <person name="Robertson E.K."/>
            <person name="Larsson T."/>
            <person name="Maumus F."/>
            <person name="Osuna-Cruz C.M."/>
            <person name="Vancaester E."/>
            <person name="Stenow R."/>
            <person name="Vandepoele K."/>
            <person name="Ploug H."/>
            <person name="Bruchert V."/>
            <person name="Godhe A."/>
            <person name="Topel M."/>
        </authorList>
    </citation>
    <scope>NUCLEOTIDE SEQUENCE</scope>
    <source>
        <strain evidence="3">R05AC</strain>
    </source>
</reference>
<dbReference type="Proteomes" id="UP001224775">
    <property type="component" value="Unassembled WGS sequence"/>
</dbReference>
<dbReference type="InterPro" id="IPR005114">
    <property type="entry name" value="Helicase_assoc"/>
</dbReference>
<gene>
    <name evidence="3" type="ORF">QTG54_007647</name>
</gene>
<name>A0AAD8Y934_9STRA</name>
<evidence type="ECO:0000256" key="1">
    <source>
        <dbReference type="SAM" id="MobiDB-lite"/>
    </source>
</evidence>
<dbReference type="Gene3D" id="6.10.140.530">
    <property type="match status" value="2"/>
</dbReference>
<evidence type="ECO:0000313" key="3">
    <source>
        <dbReference type="EMBL" id="KAK1742074.1"/>
    </source>
</evidence>
<keyword evidence="4" id="KW-1185">Reference proteome</keyword>
<keyword evidence="3" id="KW-0347">Helicase</keyword>
<dbReference type="AlphaFoldDB" id="A0AAD8Y934"/>
<keyword evidence="3" id="KW-0067">ATP-binding</keyword>
<feature type="domain" description="Helicase-associated" evidence="2">
    <location>
        <begin position="86"/>
        <end position="151"/>
    </location>
</feature>